<protein>
    <recommendedName>
        <fullName evidence="2">KIF-binding protein</fullName>
    </recommendedName>
</protein>
<sequence>MHWFHSMITNYYLDCLEVAVLRGEKAWAMKDIEGANTYSCMQFFFSALTALEAYRTNTITKTTTKKRKYRLVFRKYSQLVEKWFQRGSQNSEHLSLLLDAETMVWQKKSTVDVKVAFDISIVTASRGGFQQDAALANERAGVFFLHKNYPDWAFAYLTEARELYKSWGALAKVRQMDHKYSLILAPNNNDDNHHHNKNILEERAR</sequence>
<reference evidence="1" key="1">
    <citation type="submission" date="2021-01" db="EMBL/GenBank/DDBJ databases">
        <authorList>
            <person name="Corre E."/>
            <person name="Pelletier E."/>
            <person name="Niang G."/>
            <person name="Scheremetjew M."/>
            <person name="Finn R."/>
            <person name="Kale V."/>
            <person name="Holt S."/>
            <person name="Cochrane G."/>
            <person name="Meng A."/>
            <person name="Brown T."/>
            <person name="Cohen L."/>
        </authorList>
    </citation>
    <scope>NUCLEOTIDE SEQUENCE</scope>
    <source>
        <strain evidence="1">ECT3854</strain>
    </source>
</reference>
<proteinExistence type="predicted"/>
<dbReference type="EMBL" id="HBFW01019144">
    <property type="protein sequence ID" value="CAD8941223.1"/>
    <property type="molecule type" value="Transcribed_RNA"/>
</dbReference>
<dbReference type="PANTHER" id="PTHR43642:SF1">
    <property type="entry name" value="HYBRID SIGNAL TRANSDUCTION HISTIDINE KINASE G"/>
    <property type="match status" value="1"/>
</dbReference>
<dbReference type="AlphaFoldDB" id="A0A7S1D894"/>
<evidence type="ECO:0008006" key="2">
    <source>
        <dbReference type="Google" id="ProtNLM"/>
    </source>
</evidence>
<evidence type="ECO:0000313" key="1">
    <source>
        <dbReference type="EMBL" id="CAD8941223.1"/>
    </source>
</evidence>
<organism evidence="1">
    <name type="scientific">Cyclophora tenuis</name>
    <name type="common">Marine diatom</name>
    <dbReference type="NCBI Taxonomy" id="216820"/>
    <lineage>
        <taxon>Eukaryota</taxon>
        <taxon>Sar</taxon>
        <taxon>Stramenopiles</taxon>
        <taxon>Ochrophyta</taxon>
        <taxon>Bacillariophyta</taxon>
        <taxon>Fragilariophyceae</taxon>
        <taxon>Fragilariophycidae</taxon>
        <taxon>Cyclophorales</taxon>
        <taxon>Cyclophoraceae</taxon>
        <taxon>Cyclophora</taxon>
    </lineage>
</organism>
<accession>A0A7S1D894</accession>
<dbReference type="PANTHER" id="PTHR43642">
    <property type="entry name" value="HYBRID SIGNAL TRANSDUCTION HISTIDINE KINASE G"/>
    <property type="match status" value="1"/>
</dbReference>
<name>A0A7S1D894_CYCTE</name>
<gene>
    <name evidence="1" type="ORF">CTEN0397_LOCUS12289</name>
</gene>
<dbReference type="InterPro" id="IPR053159">
    <property type="entry name" value="Hybrid_Histidine_Kinase"/>
</dbReference>